<organism evidence="6 7">
    <name type="scientific">Mycobacterium sherrisii</name>
    <dbReference type="NCBI Taxonomy" id="243061"/>
    <lineage>
        <taxon>Bacteria</taxon>
        <taxon>Bacillati</taxon>
        <taxon>Actinomycetota</taxon>
        <taxon>Actinomycetes</taxon>
        <taxon>Mycobacteriales</taxon>
        <taxon>Mycobacteriaceae</taxon>
        <taxon>Mycobacterium</taxon>
        <taxon>Mycobacterium simiae complex</taxon>
    </lineage>
</organism>
<evidence type="ECO:0000313" key="6">
    <source>
        <dbReference type="EMBL" id="ODR00630.1"/>
    </source>
</evidence>
<evidence type="ECO:0000259" key="5">
    <source>
        <dbReference type="PROSITE" id="PS50977"/>
    </source>
</evidence>
<proteinExistence type="predicted"/>
<dbReference type="PANTHER" id="PTHR30055:SF238">
    <property type="entry name" value="MYCOFACTOCIN BIOSYNTHESIS TRANSCRIPTIONAL REGULATOR MFTR-RELATED"/>
    <property type="match status" value="1"/>
</dbReference>
<dbReference type="Pfam" id="PF17932">
    <property type="entry name" value="TetR_C_24"/>
    <property type="match status" value="1"/>
</dbReference>
<comment type="caution">
    <text evidence="6">The sequence shown here is derived from an EMBL/GenBank/DDBJ whole genome shotgun (WGS) entry which is preliminary data.</text>
</comment>
<evidence type="ECO:0000256" key="1">
    <source>
        <dbReference type="ARBA" id="ARBA00023015"/>
    </source>
</evidence>
<dbReference type="EMBL" id="MIHC01000064">
    <property type="protein sequence ID" value="ODR00630.1"/>
    <property type="molecule type" value="Genomic_DNA"/>
</dbReference>
<dbReference type="InterPro" id="IPR050109">
    <property type="entry name" value="HTH-type_TetR-like_transc_reg"/>
</dbReference>
<dbReference type="GO" id="GO:0003700">
    <property type="term" value="F:DNA-binding transcription factor activity"/>
    <property type="evidence" value="ECO:0007669"/>
    <property type="project" value="TreeGrafter"/>
</dbReference>
<dbReference type="Gene3D" id="1.10.357.10">
    <property type="entry name" value="Tetracycline Repressor, domain 2"/>
    <property type="match status" value="1"/>
</dbReference>
<dbReference type="SUPFAM" id="SSF46689">
    <property type="entry name" value="Homeodomain-like"/>
    <property type="match status" value="1"/>
</dbReference>
<dbReference type="InterPro" id="IPR041490">
    <property type="entry name" value="KstR2_TetR_C"/>
</dbReference>
<dbReference type="PANTHER" id="PTHR30055">
    <property type="entry name" value="HTH-TYPE TRANSCRIPTIONAL REGULATOR RUTR"/>
    <property type="match status" value="1"/>
</dbReference>
<dbReference type="Proteomes" id="UP000094224">
    <property type="component" value="Unassembled WGS sequence"/>
</dbReference>
<name>A0A1E3SES4_9MYCO</name>
<dbReference type="PRINTS" id="PR00455">
    <property type="entry name" value="HTHTETR"/>
</dbReference>
<dbReference type="InterPro" id="IPR036271">
    <property type="entry name" value="Tet_transcr_reg_TetR-rel_C_sf"/>
</dbReference>
<keyword evidence="2 4" id="KW-0238">DNA-binding</keyword>
<gene>
    <name evidence="6" type="ORF">BHQ21_24145</name>
</gene>
<dbReference type="PROSITE" id="PS50977">
    <property type="entry name" value="HTH_TETR_2"/>
    <property type="match status" value="1"/>
</dbReference>
<keyword evidence="3" id="KW-0804">Transcription</keyword>
<evidence type="ECO:0000256" key="2">
    <source>
        <dbReference type="ARBA" id="ARBA00023125"/>
    </source>
</evidence>
<dbReference type="AlphaFoldDB" id="A0A1E3SES4"/>
<dbReference type="InterPro" id="IPR009057">
    <property type="entry name" value="Homeodomain-like_sf"/>
</dbReference>
<dbReference type="Gene3D" id="1.10.10.60">
    <property type="entry name" value="Homeodomain-like"/>
    <property type="match status" value="1"/>
</dbReference>
<accession>A0A1E3SES4</accession>
<dbReference type="SUPFAM" id="SSF48498">
    <property type="entry name" value="Tetracyclin repressor-like, C-terminal domain"/>
    <property type="match status" value="1"/>
</dbReference>
<reference evidence="7" key="1">
    <citation type="submission" date="2016-09" db="EMBL/GenBank/DDBJ databases">
        <authorList>
            <person name="Greninger A.L."/>
            <person name="Jerome K.R."/>
            <person name="Mcnair B."/>
            <person name="Wallis C."/>
            <person name="Fang F."/>
        </authorList>
    </citation>
    <scope>NUCLEOTIDE SEQUENCE [LARGE SCALE GENOMIC DNA]</scope>
    <source>
        <strain evidence="7">BC1_M4</strain>
    </source>
</reference>
<keyword evidence="7" id="KW-1185">Reference proteome</keyword>
<protein>
    <recommendedName>
        <fullName evidence="5">HTH tetR-type domain-containing protein</fullName>
    </recommendedName>
</protein>
<dbReference type="Pfam" id="PF00440">
    <property type="entry name" value="TetR_N"/>
    <property type="match status" value="1"/>
</dbReference>
<evidence type="ECO:0000256" key="3">
    <source>
        <dbReference type="ARBA" id="ARBA00023163"/>
    </source>
</evidence>
<feature type="domain" description="HTH tetR-type" evidence="5">
    <location>
        <begin position="6"/>
        <end position="66"/>
    </location>
</feature>
<keyword evidence="1" id="KW-0805">Transcription regulation</keyword>
<dbReference type="InterPro" id="IPR001647">
    <property type="entry name" value="HTH_TetR"/>
</dbReference>
<evidence type="ECO:0000313" key="7">
    <source>
        <dbReference type="Proteomes" id="UP000094224"/>
    </source>
</evidence>
<feature type="DNA-binding region" description="H-T-H motif" evidence="4">
    <location>
        <begin position="29"/>
        <end position="48"/>
    </location>
</feature>
<dbReference type="GO" id="GO:0000976">
    <property type="term" value="F:transcription cis-regulatory region binding"/>
    <property type="evidence" value="ECO:0007669"/>
    <property type="project" value="TreeGrafter"/>
</dbReference>
<evidence type="ECO:0000256" key="4">
    <source>
        <dbReference type="PROSITE-ProRule" id="PRU00335"/>
    </source>
</evidence>
<sequence>MARERATDTQALVSAAAKTFREKGYRNSTIDDIALAAGISRPTVYKYTRTKQQLLDLMVDEMTMKLEEELRSVQSAADDPVERLQKTIMAHIQASSANRTFYAIVFSEEAELSDAARKTFRSWAHQQTKEFASLLDECLAARTGSRRKRPDVDTRIAANLLESMLATLYRWYDPERSTSPERLAEQIWLLFGSAFE</sequence>